<feature type="domain" description="MAM" evidence="3">
    <location>
        <begin position="2561"/>
        <end position="2723"/>
    </location>
</feature>
<feature type="disulfide bond" evidence="2">
    <location>
        <begin position="2542"/>
        <end position="2557"/>
    </location>
</feature>
<dbReference type="SUPFAM" id="SSF49899">
    <property type="entry name" value="Concanavalin A-like lectins/glucanases"/>
    <property type="match status" value="17"/>
</dbReference>
<feature type="domain" description="MAM" evidence="3">
    <location>
        <begin position="505"/>
        <end position="667"/>
    </location>
</feature>
<feature type="domain" description="MAM" evidence="3">
    <location>
        <begin position="1062"/>
        <end position="1226"/>
    </location>
</feature>
<evidence type="ECO:0000313" key="4">
    <source>
        <dbReference type="EnsemblMetazoa" id="XP_030849906"/>
    </source>
</evidence>
<organism evidence="4 5">
    <name type="scientific">Strongylocentrotus purpuratus</name>
    <name type="common">Purple sea urchin</name>
    <dbReference type="NCBI Taxonomy" id="7668"/>
    <lineage>
        <taxon>Eukaryota</taxon>
        <taxon>Metazoa</taxon>
        <taxon>Echinodermata</taxon>
        <taxon>Eleutherozoa</taxon>
        <taxon>Echinozoa</taxon>
        <taxon>Echinoidea</taxon>
        <taxon>Euechinoidea</taxon>
        <taxon>Echinacea</taxon>
        <taxon>Camarodonta</taxon>
        <taxon>Echinidea</taxon>
        <taxon>Strongylocentrotidae</taxon>
        <taxon>Strongylocentrotus</taxon>
    </lineage>
</organism>
<reference evidence="4" key="2">
    <citation type="submission" date="2021-01" db="UniProtKB">
        <authorList>
            <consortium name="EnsemblMetazoa"/>
        </authorList>
    </citation>
    <scope>IDENTIFICATION</scope>
</reference>
<feature type="domain" description="MAM" evidence="3">
    <location>
        <begin position="2777"/>
        <end position="2941"/>
    </location>
</feature>
<keyword evidence="1 2" id="KW-1015">Disulfide bond</keyword>
<dbReference type="SMART" id="SM00137">
    <property type="entry name" value="MAM"/>
    <property type="match status" value="15"/>
</dbReference>
<dbReference type="InterPro" id="IPR013320">
    <property type="entry name" value="ConA-like_dom_sf"/>
</dbReference>
<dbReference type="PANTHER" id="PTHR23282">
    <property type="entry name" value="APICAL ENDOSOMAL GLYCOPROTEIN PRECURSOR"/>
    <property type="match status" value="1"/>
</dbReference>
<proteinExistence type="predicted"/>
<feature type="disulfide bond" evidence="2">
    <location>
        <begin position="486"/>
        <end position="501"/>
    </location>
</feature>
<accession>A0A7M7PIK9</accession>
<comment type="caution">
    <text evidence="2">Lacks conserved residue(s) required for the propagation of feature annotation.</text>
</comment>
<feature type="domain" description="MAM" evidence="3">
    <location>
        <begin position="893"/>
        <end position="1060"/>
    </location>
</feature>
<dbReference type="CDD" id="cd00112">
    <property type="entry name" value="LDLa"/>
    <property type="match status" value="8"/>
</dbReference>
<feature type="domain" description="MAM" evidence="3">
    <location>
        <begin position="2364"/>
        <end position="2520"/>
    </location>
</feature>
<feature type="disulfide bond" evidence="2">
    <location>
        <begin position="467"/>
        <end position="479"/>
    </location>
</feature>
<dbReference type="PROSITE" id="PS50060">
    <property type="entry name" value="MAM_2"/>
    <property type="match status" value="17"/>
</dbReference>
<feature type="disulfide bond" evidence="2">
    <location>
        <begin position="474"/>
        <end position="492"/>
    </location>
</feature>
<dbReference type="CDD" id="cd06263">
    <property type="entry name" value="MAM"/>
    <property type="match status" value="15"/>
</dbReference>
<dbReference type="EnsemblMetazoa" id="XM_030994046">
    <property type="protein sequence ID" value="XP_030849906"/>
    <property type="gene ID" value="LOC757047"/>
</dbReference>
<feature type="disulfide bond" evidence="2">
    <location>
        <begin position="2760"/>
        <end position="2775"/>
    </location>
</feature>
<feature type="disulfide bond" evidence="2">
    <location>
        <begin position="2950"/>
        <end position="2962"/>
    </location>
</feature>
<dbReference type="InterPro" id="IPR036055">
    <property type="entry name" value="LDL_receptor-like_sf"/>
</dbReference>
<dbReference type="Pfam" id="PF00057">
    <property type="entry name" value="Ldl_recept_a"/>
    <property type="match status" value="4"/>
</dbReference>
<feature type="disulfide bond" evidence="2">
    <location>
        <begin position="697"/>
        <end position="715"/>
    </location>
</feature>
<dbReference type="InterPro" id="IPR002172">
    <property type="entry name" value="LDrepeatLR_classA_rpt"/>
</dbReference>
<feature type="disulfide bond" evidence="2">
    <location>
        <begin position="285"/>
        <end position="300"/>
    </location>
</feature>
<dbReference type="OMA" id="GMSYDHT"/>
<reference evidence="5" key="1">
    <citation type="submission" date="2015-02" db="EMBL/GenBank/DDBJ databases">
        <title>Genome sequencing for Strongylocentrotus purpuratus.</title>
        <authorList>
            <person name="Murali S."/>
            <person name="Liu Y."/>
            <person name="Vee V."/>
            <person name="English A."/>
            <person name="Wang M."/>
            <person name="Skinner E."/>
            <person name="Han Y."/>
            <person name="Muzny D.M."/>
            <person name="Worley K.C."/>
            <person name="Gibbs R.A."/>
        </authorList>
    </citation>
    <scope>NUCLEOTIDE SEQUENCE</scope>
</reference>
<dbReference type="PROSITE" id="PS01209">
    <property type="entry name" value="LDLRA_1"/>
    <property type="match status" value="4"/>
</dbReference>
<dbReference type="RefSeq" id="XP_030849906.1">
    <property type="nucleotide sequence ID" value="XM_030994046.1"/>
</dbReference>
<dbReference type="Pfam" id="PF00629">
    <property type="entry name" value="MAM"/>
    <property type="match status" value="17"/>
</dbReference>
<feature type="disulfide bond" evidence="2">
    <location>
        <begin position="2336"/>
        <end position="2354"/>
    </location>
</feature>
<keyword evidence="5" id="KW-1185">Reference proteome</keyword>
<feature type="disulfide bond" evidence="2">
    <location>
        <begin position="2530"/>
        <end position="2548"/>
    </location>
</feature>
<feature type="domain" description="MAM" evidence="3">
    <location>
        <begin position="1735"/>
        <end position="1899"/>
    </location>
</feature>
<feature type="disulfide bond" evidence="2">
    <location>
        <begin position="709"/>
        <end position="724"/>
    </location>
</feature>
<feature type="disulfide bond" evidence="2">
    <location>
        <begin position="2741"/>
        <end position="2753"/>
    </location>
</feature>
<dbReference type="InterPro" id="IPR051560">
    <property type="entry name" value="MAM_domain-containing"/>
</dbReference>
<sequence length="3093" mass="342738">MSKVRLISPVYPATFQRCLQIWFFSTGDDPPQFTATVTVGDTPLTQIMSLDADSAIGIWIPYEASFSSSLEYTIIFEATIGYDGVLALDDINMNKDYCAPAGSCDFEHDTCTFWNYPSSANVDDFDWIRTNGGTPSQTSGPNTDHSTGTAAGFYIYIDSASPRQAGDSATLNSPLLVGVKCLSFWYYMGGADQGSINIMTDHDLWTKTGPLDNTWQHATVTARVDDETNTYTIGFEGVIGTPSQSDVAMDDINIYDGACAGATDAPTCQFYCDNGECLKDATLVCNFQADCSDSSDELNCGYCDFESGWCNYTDTSIGSMVWQRGKGATPNSNTGPSKDHTLKTSEGYYLFIDASQGSSYSEAFLLSPELNEASPSCILDVWVHMYGTDIGSLGIYLVSGLEKALLFYQEDTGSNEWFSASVPVGRIRGTFQIQFKAERSFDVIGDIAIDDISFRDCDFPAPPAGGCDPTEYTCDNQRCINTDRYCDLTDDCGDMSDEDDCGSYENCNFESGICTWSQLLTDELDWRHFAGLTRTPFTGPSRDHTTGLVSGYYIYMEATDASPGDRARLASRTLNSILSSGCFLRFYYYMYGVDINQLNVYTRDTINGPLTLIWNRQGEIGEYYLRADIEVTDLKTPVQIIIEAVTGNGIYGDIGIDDTSFSAGCQFSDIPLPSMTTKAPTADPGDLPTCGPDSYQCNNGTCLEFEQRCDGNTDCSESEDEANCGNCDFETDSCGWSSIPNGLYLWTWIQASSAPTGRGPAADHTLNLGSGHYMFVDSTFGTYGMTALLLSPLVLGSSGSSCEMEFYYHMLGDAGSLTSILYVNNLPDSSWIMTGDQGSTWHRGSLLVGPQYAGQYYVRMEASPGIGFDNTQDTTDIALDDIKFINCDKSSELTCDFGPGTSEGTLCGWTQANGSDTFDWTLRKGKTSSSYTGPQSDHTDGTGYYAYLETSTPAKNGDFVRLLSGPLRSTQNQPYCFSFWYHMYGSSIGPFNVIQRDADGQNEVVVWTKQGNQANAWLPGQRNIATTSNYELVLEAVRAGGWYGDISIDDILFTEGVCPGSVECDFELGFCDWVNLGDGIDDFDWLWGTAVGAGGVGPILDHTTFTSSGHYLYVDTSTHFAGTTGILQSQDYAHTGPRCVSFYYHMSGSGPGTLSVYRQDDGDLFVSPSLTKTGNQGDRWMLAQVEVIPDPEKSYKIYIELTSTGPSTGSHMAIDDVNIDDRFCLEEGTCTFEYDMCGYVNDYQNDDFDWIRGSYTTSSGYTGPSIDHTLQTGYGHYVFIEGSFRTAGSKSWLLSEHFPATGGRCMDFWYHMYGAGMGDLNVYTATENTAPKLVFTQSKNHGDIWLQAKVNVDAISTFWVIFEGVVGYNYTSDVSLDDMFLHPSICSIPIEIPTQPAPPPTSLPDTHNCDFENGFCNWTHDINNDFDWTRASGSTGSVGTGPSSDHTKGDQTGFYVYTEMSGEGSGDVARLDSELLNNVDVAGYCMEFWFQMYGDQMGAFTVYEEREGLELPVWQETEPRGPGWNQVHLHFTETGSYYIIFEGVRGNGFSGDIALDDITFHPGSCPTPNVCDFENGECYYSQTSPDQFDWEVIQADSQSAAPAIDNTYRTEYGHVFFADMTDLSSNTDVAIVDSGPLPATTGDGQCFQMWYYMTNSKYCQLKAYKVQLVTGQAELLWEMDGITHEDEWHVVEINLNNTDGIYKIRFQASTIDYTENAAISLDDVFISANPCSPFGSCDFETSLCTWKNEEKDDDFDWQRIQGRTVSSGTGPTADHTFGTPYGTYIFIEASGKSQNDMAYLKSGDFLALQKRCLEFYYHMYGAGVGNLYVQRQADTETKFTNIITLKGDKGDQWRQQLVPLDVIDGAYSYELQLIASVGTSFSSDISLDDIAFYEGECPAPPSTCEFYCDDDDKTCLPNSQFCDFTPHCPNQMDELNCGTTCDFEDDTCWWWNSGHNVYKFIRHQGDTPDSNTGPSFDHTTLTAFGWYMYVGITPDSGTRWAVLSSRMHRNAAASCEVRFWYHMYGEDIGSLQLYIQEEKILMMPWYQTGSQGDTWHEGIAALGRIPGGFNVKFQSVRTYTVFGDVAIDDISMMQCALPVPQAKDCKIDEFRCANNACIPLTRLCDFTDDCGDSSDEAVDICSTYDMCDFEDDTCDWVQDTEDEMEFTRMSGPSEPGFRSGPSRDHTTQYLGYYMVLLASTDGYEDGDTARLISPVYQSIGPDCSVRIWYHMYGSDIGTLNIYQRTNIGGYMNLLFTKNWFSNDYWELANLVLPDAGSPNYQIVIEVVRADGPYGDIGIDDTSFTPDCLQQNGGLPSGTTTPASTTLGVCGKDRWQCADQSCIDSDQYCDYQEDCPDKSDEAFCGPCVFDSAGLCGWYDQSYGEYIWQQEQGGAGKIPETDHTGSQSGYYMKVMPGNGQFSEFARFYSPVLPHTSVDCQFDLWFFYQTSSSTVEFQLEVQVGDDPSYKIWSPSTTSTSSWMNLHVGMGRKETSYQLIMAASVESDDDIVAMDDISFTNCKTNSYIPCEILCDNKLCVPYTAECDYSNDCGDGTDEKTCSAYRMCNFESGTVCDWSQDSDDDLDWIWLTGYQGSLDGAPYDDHTYGNPTGHYFYLDSAEGDTNKKALLDGLVYSRTQNPGDCEIRFWAFMNGANVNRLSVLTQISTHDDPVRTWTQTESTGDVWVKNSVPLDAGYRFKVYFEGIAGGLDDNIALDDITMTPGCIKDSDQTLPVTVQPTDSPHCGDGERACKDGTCIASEKFCNFIFDCDDVSDEIDCPSACDFEVDMCMWRQGVNDDFDWSRFNNSEVKSYAGPISDHSKGSPMGIYYYVDGLTSGSSLNQHSTLISPTFSQTGITCIVSVWYYIYGSSYGNLEIKRKVDGKERTLMTINEANAVSEEWTQAIITLPPCLANFNILIDAGNKQNNPVSGGYAVDDIRFDDCAFDAYSPSESCPTDSYQCSDQQCYDKDSECDLAKDCCTDSGNGNDEASCSTYKQCDFEADLCSVWSQVADDAFDWTRIQGSKMSQLRFDHTLDSEDGYYLYMDPQNRAQTGDITQLGSYIIRASDTNCKMRFFYYMTGMTGGTLNVYTRTNIGG</sequence>
<dbReference type="GO" id="GO:0016020">
    <property type="term" value="C:membrane"/>
    <property type="evidence" value="ECO:0007669"/>
    <property type="project" value="InterPro"/>
</dbReference>
<dbReference type="PROSITE" id="PS50068">
    <property type="entry name" value="LDLRA_2"/>
    <property type="match status" value="9"/>
</dbReference>
<dbReference type="InParanoid" id="A0A7M7PIK9"/>
<feature type="disulfide bond" evidence="2">
    <location>
        <begin position="1922"/>
        <end position="1937"/>
    </location>
</feature>
<feature type="domain" description="MAM" evidence="3">
    <location>
        <begin position="1"/>
        <end position="100"/>
    </location>
</feature>
<protein>
    <recommendedName>
        <fullName evidence="3">MAM domain-containing protein</fullName>
    </recommendedName>
</protein>
<dbReference type="GeneID" id="757047"/>
<feature type="disulfide bond" evidence="2">
    <location>
        <begin position="2748"/>
        <end position="2766"/>
    </location>
</feature>
<dbReference type="Gene3D" id="4.10.400.10">
    <property type="entry name" value="Low-density Lipoprotein Receptor"/>
    <property type="match status" value="7"/>
</dbReference>
<dbReference type="PROSITE" id="PS00740">
    <property type="entry name" value="MAM_1"/>
    <property type="match status" value="1"/>
</dbReference>
<feature type="disulfide bond" evidence="2">
    <location>
        <begin position="2112"/>
        <end position="2130"/>
    </location>
</feature>
<dbReference type="FunCoup" id="A0A7M7PIK9">
    <property type="interactions" value="523"/>
</dbReference>
<feature type="domain" description="MAM" evidence="3">
    <location>
        <begin position="301"/>
        <end position="459"/>
    </location>
</feature>
<dbReference type="Proteomes" id="UP000007110">
    <property type="component" value="Unassembled WGS sequence"/>
</dbReference>
<feature type="domain" description="MAM" evidence="3">
    <location>
        <begin position="725"/>
        <end position="889"/>
    </location>
</feature>
<feature type="disulfide bond" evidence="2">
    <location>
        <begin position="2329"/>
        <end position="2341"/>
    </location>
</feature>
<dbReference type="PANTHER" id="PTHR23282:SF101">
    <property type="entry name" value="MAM DOMAIN-CONTAINING PROTEIN"/>
    <property type="match status" value="1"/>
</dbReference>
<feature type="disulfide bond" evidence="2">
    <location>
        <begin position="2105"/>
        <end position="2117"/>
    </location>
</feature>
<feature type="domain" description="MAM" evidence="3">
    <location>
        <begin position="1939"/>
        <end position="2097"/>
    </location>
</feature>
<feature type="domain" description="MAM" evidence="3">
    <location>
        <begin position="1569"/>
        <end position="1733"/>
    </location>
</feature>
<evidence type="ECO:0000256" key="1">
    <source>
        <dbReference type="ARBA" id="ARBA00023157"/>
    </source>
</evidence>
<dbReference type="OrthoDB" id="412155at2759"/>
<dbReference type="InterPro" id="IPR023415">
    <property type="entry name" value="LDLR_class-A_CS"/>
</dbReference>
<feature type="disulfide bond" evidence="2">
    <location>
        <begin position="2348"/>
        <end position="2363"/>
    </location>
</feature>
<dbReference type="InterPro" id="IPR000998">
    <property type="entry name" value="MAM_dom"/>
</dbReference>
<feature type="domain" description="MAM" evidence="3">
    <location>
        <begin position="102"/>
        <end position="261"/>
    </location>
</feature>
<evidence type="ECO:0000259" key="3">
    <source>
        <dbReference type="PROSITE" id="PS50060"/>
    </source>
</evidence>
<dbReference type="KEGG" id="spu:757047"/>
<feature type="domain" description="MAM" evidence="3">
    <location>
        <begin position="2145"/>
        <end position="2309"/>
    </location>
</feature>
<dbReference type="SUPFAM" id="SSF57424">
    <property type="entry name" value="LDL receptor-like module"/>
    <property type="match status" value="6"/>
</dbReference>
<dbReference type="Gene3D" id="2.60.120.200">
    <property type="match status" value="17"/>
</dbReference>
<feature type="domain" description="MAM" evidence="3">
    <location>
        <begin position="1228"/>
        <end position="1388"/>
    </location>
</feature>
<feature type="domain" description="MAM" evidence="3">
    <location>
        <begin position="2992"/>
        <end position="3093"/>
    </location>
</feature>
<name>A0A7M7PIK9_STRPU</name>
<feature type="disulfide bond" evidence="2">
    <location>
        <begin position="690"/>
        <end position="702"/>
    </location>
</feature>
<feature type="domain" description="MAM" evidence="3">
    <location>
        <begin position="1407"/>
        <end position="1567"/>
    </location>
</feature>
<evidence type="ECO:0000313" key="5">
    <source>
        <dbReference type="Proteomes" id="UP000007110"/>
    </source>
</evidence>
<dbReference type="SMART" id="SM00192">
    <property type="entry name" value="LDLa"/>
    <property type="match status" value="9"/>
</dbReference>
<evidence type="ECO:0000256" key="2">
    <source>
        <dbReference type="PROSITE-ProRule" id="PRU00124"/>
    </source>
</evidence>
<dbReference type="PRINTS" id="PR00261">
    <property type="entry name" value="LDLRECEPTOR"/>
</dbReference>